<gene>
    <name evidence="2" type="ORF">SAMN05444008_10615</name>
</gene>
<dbReference type="SUPFAM" id="SSF56935">
    <property type="entry name" value="Porins"/>
    <property type="match status" value="1"/>
</dbReference>
<name>A0A1M4ZW42_9BACT</name>
<evidence type="ECO:0000256" key="1">
    <source>
        <dbReference type="SAM" id="SignalP"/>
    </source>
</evidence>
<sequence length="355" mass="38622">MLRKFIFSAAAVAAFTCVKAQDSTAPKPTLAVSGYVDAYYRFNLGNPKKETEATNNFTSFTNSQNSFELNMASVKLEHSFGKVGAVADLGFGKRAEEFSYNDENTNFIIKQAYLTYSPAANVKLTAGSWATHVGYELVDPILNRNYSMSYMFSYGPFFHTGVKADVSLGKSAFMLGFANPTDLKSADFSRKFMIAQYSLSAIDDKLKMYVNYQGGKPGEGAKMNQFDLTVSAAVSSKFSMGYNGTVQSVKTKDPEGKFGDSNSWWGSAVYLNLDPTEAFGLTLRSEYFSNKKAVVGAPEAGIFANTLSANFRVGPLTFIPELRIENASTAIYTKGADIASKKSTASALVAAVYKF</sequence>
<dbReference type="InterPro" id="IPR011486">
    <property type="entry name" value="BBP2"/>
</dbReference>
<dbReference type="Proteomes" id="UP000184368">
    <property type="component" value="Unassembled WGS sequence"/>
</dbReference>
<evidence type="ECO:0000313" key="2">
    <source>
        <dbReference type="EMBL" id="SHF22238.1"/>
    </source>
</evidence>
<organism evidence="2 3">
    <name type="scientific">Cnuella takakiae</name>
    <dbReference type="NCBI Taxonomy" id="1302690"/>
    <lineage>
        <taxon>Bacteria</taxon>
        <taxon>Pseudomonadati</taxon>
        <taxon>Bacteroidota</taxon>
        <taxon>Chitinophagia</taxon>
        <taxon>Chitinophagales</taxon>
        <taxon>Chitinophagaceae</taxon>
        <taxon>Cnuella</taxon>
    </lineage>
</organism>
<protein>
    <submittedName>
        <fullName evidence="2">Putative beta-barrel porin-2, OmpL-like. bbp2</fullName>
    </submittedName>
</protein>
<dbReference type="InterPro" id="IPR023614">
    <property type="entry name" value="Porin_dom_sf"/>
</dbReference>
<keyword evidence="1" id="KW-0732">Signal</keyword>
<feature type="chain" id="PRO_5012567384" evidence="1">
    <location>
        <begin position="21"/>
        <end position="355"/>
    </location>
</feature>
<proteinExistence type="predicted"/>
<accession>A0A1M4ZW42</accession>
<dbReference type="RefSeq" id="WP_073042166.1">
    <property type="nucleotide sequence ID" value="NZ_FQUO01000006.1"/>
</dbReference>
<dbReference type="Pfam" id="PF07642">
    <property type="entry name" value="BBP2"/>
    <property type="match status" value="1"/>
</dbReference>
<dbReference type="AlphaFoldDB" id="A0A1M4ZW42"/>
<dbReference type="EMBL" id="FQUO01000006">
    <property type="protein sequence ID" value="SHF22238.1"/>
    <property type="molecule type" value="Genomic_DNA"/>
</dbReference>
<feature type="signal peptide" evidence="1">
    <location>
        <begin position="1"/>
        <end position="20"/>
    </location>
</feature>
<reference evidence="2 3" key="1">
    <citation type="submission" date="2016-11" db="EMBL/GenBank/DDBJ databases">
        <authorList>
            <person name="Jaros S."/>
            <person name="Januszkiewicz K."/>
            <person name="Wedrychowicz H."/>
        </authorList>
    </citation>
    <scope>NUCLEOTIDE SEQUENCE [LARGE SCALE GENOMIC DNA]</scope>
    <source>
        <strain evidence="2 3">DSM 26897</strain>
    </source>
</reference>
<dbReference type="STRING" id="1302690.BUE76_09965"/>
<evidence type="ECO:0000313" key="3">
    <source>
        <dbReference type="Proteomes" id="UP000184368"/>
    </source>
</evidence>
<dbReference type="Gene3D" id="2.40.160.10">
    <property type="entry name" value="Porin"/>
    <property type="match status" value="1"/>
</dbReference>
<keyword evidence="3" id="KW-1185">Reference proteome</keyword>
<dbReference type="OrthoDB" id="1114561at2"/>